<accession>D6W6U1</accession>
<proteinExistence type="predicted"/>
<dbReference type="EMBL" id="KQ971307">
    <property type="protein sequence ID" value="EFA11456.1"/>
    <property type="molecule type" value="Genomic_DNA"/>
</dbReference>
<organism evidence="2 3">
    <name type="scientific">Tribolium castaneum</name>
    <name type="common">Red flour beetle</name>
    <dbReference type="NCBI Taxonomy" id="7070"/>
    <lineage>
        <taxon>Eukaryota</taxon>
        <taxon>Metazoa</taxon>
        <taxon>Ecdysozoa</taxon>
        <taxon>Arthropoda</taxon>
        <taxon>Hexapoda</taxon>
        <taxon>Insecta</taxon>
        <taxon>Pterygota</taxon>
        <taxon>Neoptera</taxon>
        <taxon>Endopterygota</taxon>
        <taxon>Coleoptera</taxon>
        <taxon>Polyphaga</taxon>
        <taxon>Cucujiformia</taxon>
        <taxon>Tenebrionidae</taxon>
        <taxon>Tenebrionidae incertae sedis</taxon>
        <taxon>Tribolium</taxon>
    </lineage>
</organism>
<evidence type="ECO:0000313" key="3">
    <source>
        <dbReference type="Proteomes" id="UP000007266"/>
    </source>
</evidence>
<evidence type="ECO:0000313" key="2">
    <source>
        <dbReference type="EMBL" id="EFA11456.1"/>
    </source>
</evidence>
<keyword evidence="1" id="KW-0472">Membrane</keyword>
<keyword evidence="1" id="KW-0812">Transmembrane</keyword>
<dbReference type="HOGENOM" id="CLU_1888474_0_0_1"/>
<protein>
    <submittedName>
        <fullName evidence="2">Uncharacterized protein</fullName>
    </submittedName>
</protein>
<reference evidence="2 3" key="2">
    <citation type="journal article" date="2010" name="Nucleic Acids Res.">
        <title>BeetleBase in 2010: revisions to provide comprehensive genomic information for Tribolium castaneum.</title>
        <authorList>
            <person name="Kim H.S."/>
            <person name="Murphy T."/>
            <person name="Xia J."/>
            <person name="Caragea D."/>
            <person name="Park Y."/>
            <person name="Beeman R.W."/>
            <person name="Lorenzen M.D."/>
            <person name="Butcher S."/>
            <person name="Manak J.R."/>
            <person name="Brown S.J."/>
        </authorList>
    </citation>
    <scope>GENOME REANNOTATION</scope>
    <source>
        <strain evidence="2 3">Georgia GA2</strain>
    </source>
</reference>
<keyword evidence="3" id="KW-1185">Reference proteome</keyword>
<dbReference type="Proteomes" id="UP000007266">
    <property type="component" value="Linkage group 1"/>
</dbReference>
<feature type="transmembrane region" description="Helical" evidence="1">
    <location>
        <begin position="12"/>
        <end position="27"/>
    </location>
</feature>
<dbReference type="AlphaFoldDB" id="D6W6U1"/>
<sequence>MERVTDKIKIGSYHLVVGLFLTTFLLIDNELHVSQLNRFFEQINGAPLCIPSIGDCTNSVVDSGKNKDDTEVLVCVRILCSSFGCHSHLAYVNTVDMKGNRAFADIRIIKIAFRLSYAPSRKVRYAEIFDLIHAD</sequence>
<gene>
    <name evidence="2" type="primary">GLEAN_13641</name>
    <name evidence="2" type="ORF">TcasGA2_TC013641</name>
</gene>
<reference evidence="2 3" key="1">
    <citation type="journal article" date="2008" name="Nature">
        <title>The genome of the model beetle and pest Tribolium castaneum.</title>
        <authorList>
            <consortium name="Tribolium Genome Sequencing Consortium"/>
            <person name="Richards S."/>
            <person name="Gibbs R.A."/>
            <person name="Weinstock G.M."/>
            <person name="Brown S.J."/>
            <person name="Denell R."/>
            <person name="Beeman R.W."/>
            <person name="Gibbs R."/>
            <person name="Beeman R.W."/>
            <person name="Brown S.J."/>
            <person name="Bucher G."/>
            <person name="Friedrich M."/>
            <person name="Grimmelikhuijzen C.J."/>
            <person name="Klingler M."/>
            <person name="Lorenzen M."/>
            <person name="Richards S."/>
            <person name="Roth S."/>
            <person name="Schroder R."/>
            <person name="Tautz D."/>
            <person name="Zdobnov E.M."/>
            <person name="Muzny D."/>
            <person name="Gibbs R.A."/>
            <person name="Weinstock G.M."/>
            <person name="Attaway T."/>
            <person name="Bell S."/>
            <person name="Buhay C.J."/>
            <person name="Chandrabose M.N."/>
            <person name="Chavez D."/>
            <person name="Clerk-Blankenburg K.P."/>
            <person name="Cree A."/>
            <person name="Dao M."/>
            <person name="Davis C."/>
            <person name="Chacko J."/>
            <person name="Dinh H."/>
            <person name="Dugan-Rocha S."/>
            <person name="Fowler G."/>
            <person name="Garner T.T."/>
            <person name="Garnes J."/>
            <person name="Gnirke A."/>
            <person name="Hawes A."/>
            <person name="Hernandez J."/>
            <person name="Hines S."/>
            <person name="Holder M."/>
            <person name="Hume J."/>
            <person name="Jhangiani S.N."/>
            <person name="Joshi V."/>
            <person name="Khan Z.M."/>
            <person name="Jackson L."/>
            <person name="Kovar C."/>
            <person name="Kowis A."/>
            <person name="Lee S."/>
            <person name="Lewis L.R."/>
            <person name="Margolis J."/>
            <person name="Morgan M."/>
            <person name="Nazareth L.V."/>
            <person name="Nguyen N."/>
            <person name="Okwuonu G."/>
            <person name="Parker D."/>
            <person name="Richards S."/>
            <person name="Ruiz S.J."/>
            <person name="Santibanez J."/>
            <person name="Savard J."/>
            <person name="Scherer S.E."/>
            <person name="Schneider B."/>
            <person name="Sodergren E."/>
            <person name="Tautz D."/>
            <person name="Vattahil S."/>
            <person name="Villasana D."/>
            <person name="White C.S."/>
            <person name="Wright R."/>
            <person name="Park Y."/>
            <person name="Beeman R.W."/>
            <person name="Lord J."/>
            <person name="Oppert B."/>
            <person name="Lorenzen M."/>
            <person name="Brown S."/>
            <person name="Wang L."/>
            <person name="Savard J."/>
            <person name="Tautz D."/>
            <person name="Richards S."/>
            <person name="Weinstock G."/>
            <person name="Gibbs R.A."/>
            <person name="Liu Y."/>
            <person name="Worley K."/>
            <person name="Weinstock G."/>
            <person name="Elsik C.G."/>
            <person name="Reese J.T."/>
            <person name="Elhaik E."/>
            <person name="Landan G."/>
            <person name="Graur D."/>
            <person name="Arensburger P."/>
            <person name="Atkinson P."/>
            <person name="Beeman R.W."/>
            <person name="Beidler J."/>
            <person name="Brown S.J."/>
            <person name="Demuth J.P."/>
            <person name="Drury D.W."/>
            <person name="Du Y.Z."/>
            <person name="Fujiwara H."/>
            <person name="Lorenzen M."/>
            <person name="Maselli V."/>
            <person name="Osanai M."/>
            <person name="Park Y."/>
            <person name="Robertson H.M."/>
            <person name="Tu Z."/>
            <person name="Wang J.J."/>
            <person name="Wang S."/>
            <person name="Richards S."/>
            <person name="Song H."/>
            <person name="Zhang L."/>
            <person name="Sodergren E."/>
            <person name="Werner D."/>
            <person name="Stanke M."/>
            <person name="Morgenstern B."/>
            <person name="Solovyev V."/>
            <person name="Kosarev P."/>
            <person name="Brown G."/>
            <person name="Chen H.C."/>
            <person name="Ermolaeva O."/>
            <person name="Hlavina W."/>
            <person name="Kapustin Y."/>
            <person name="Kiryutin B."/>
            <person name="Kitts P."/>
            <person name="Maglott D."/>
            <person name="Pruitt K."/>
            <person name="Sapojnikov V."/>
            <person name="Souvorov A."/>
            <person name="Mackey A.J."/>
            <person name="Waterhouse R.M."/>
            <person name="Wyder S."/>
            <person name="Zdobnov E.M."/>
            <person name="Zdobnov E.M."/>
            <person name="Wyder S."/>
            <person name="Kriventseva E.V."/>
            <person name="Kadowaki T."/>
            <person name="Bork P."/>
            <person name="Aranda M."/>
            <person name="Bao R."/>
            <person name="Beermann A."/>
            <person name="Berns N."/>
            <person name="Bolognesi R."/>
            <person name="Bonneton F."/>
            <person name="Bopp D."/>
            <person name="Brown S.J."/>
            <person name="Bucher G."/>
            <person name="Butts T."/>
            <person name="Chaumot A."/>
            <person name="Denell R.E."/>
            <person name="Ferrier D.E."/>
            <person name="Friedrich M."/>
            <person name="Gordon C.M."/>
            <person name="Jindra M."/>
            <person name="Klingler M."/>
            <person name="Lan Q."/>
            <person name="Lattorff H.M."/>
            <person name="Laudet V."/>
            <person name="von Levetsow C."/>
            <person name="Liu Z."/>
            <person name="Lutz R."/>
            <person name="Lynch J.A."/>
            <person name="da Fonseca R.N."/>
            <person name="Posnien N."/>
            <person name="Reuter R."/>
            <person name="Roth S."/>
            <person name="Savard J."/>
            <person name="Schinko J.B."/>
            <person name="Schmitt C."/>
            <person name="Schoppmeier M."/>
            <person name="Schroder R."/>
            <person name="Shippy T.D."/>
            <person name="Simonnet F."/>
            <person name="Marques-Souza H."/>
            <person name="Tautz D."/>
            <person name="Tomoyasu Y."/>
            <person name="Trauner J."/>
            <person name="Van der Zee M."/>
            <person name="Vervoort M."/>
            <person name="Wittkopp N."/>
            <person name="Wimmer E.A."/>
            <person name="Yang X."/>
            <person name="Jones A.K."/>
            <person name="Sattelle D.B."/>
            <person name="Ebert P.R."/>
            <person name="Nelson D."/>
            <person name="Scott J.G."/>
            <person name="Beeman R.W."/>
            <person name="Muthukrishnan S."/>
            <person name="Kramer K.J."/>
            <person name="Arakane Y."/>
            <person name="Beeman R.W."/>
            <person name="Zhu Q."/>
            <person name="Hogenkamp D."/>
            <person name="Dixit R."/>
            <person name="Oppert B."/>
            <person name="Jiang H."/>
            <person name="Zou Z."/>
            <person name="Marshall J."/>
            <person name="Elpidina E."/>
            <person name="Vinokurov K."/>
            <person name="Oppert C."/>
            <person name="Zou Z."/>
            <person name="Evans J."/>
            <person name="Lu Z."/>
            <person name="Zhao P."/>
            <person name="Sumathipala N."/>
            <person name="Altincicek B."/>
            <person name="Vilcinskas A."/>
            <person name="Williams M."/>
            <person name="Hultmark D."/>
            <person name="Hetru C."/>
            <person name="Jiang H."/>
            <person name="Grimmelikhuijzen C.J."/>
            <person name="Hauser F."/>
            <person name="Cazzamali G."/>
            <person name="Williamson M."/>
            <person name="Park Y."/>
            <person name="Li B."/>
            <person name="Tanaka Y."/>
            <person name="Predel R."/>
            <person name="Neupert S."/>
            <person name="Schachtner J."/>
            <person name="Verleyen P."/>
            <person name="Raible F."/>
            <person name="Bork P."/>
            <person name="Friedrich M."/>
            <person name="Walden K.K."/>
            <person name="Robertson H.M."/>
            <person name="Angeli S."/>
            <person name="Foret S."/>
            <person name="Bucher G."/>
            <person name="Schuetz S."/>
            <person name="Maleszka R."/>
            <person name="Wimmer E.A."/>
            <person name="Beeman R.W."/>
            <person name="Lorenzen M."/>
            <person name="Tomoyasu Y."/>
            <person name="Miller S.C."/>
            <person name="Grossmann D."/>
            <person name="Bucher G."/>
        </authorList>
    </citation>
    <scope>NUCLEOTIDE SEQUENCE [LARGE SCALE GENOMIC DNA]</scope>
    <source>
        <strain evidence="2 3">Georgia GA2</strain>
    </source>
</reference>
<keyword evidence="1" id="KW-1133">Transmembrane helix</keyword>
<evidence type="ECO:0000256" key="1">
    <source>
        <dbReference type="SAM" id="Phobius"/>
    </source>
</evidence>
<dbReference type="InParanoid" id="D6W6U1"/>
<name>D6W6U1_TRICA</name>